<dbReference type="PIRSF" id="PIRSF001771">
    <property type="entry name" value="Cyclin_A_B_D_E"/>
    <property type="match status" value="1"/>
</dbReference>
<dbReference type="InterPro" id="IPR039361">
    <property type="entry name" value="Cyclin"/>
</dbReference>
<keyword evidence="2 4" id="KW-0195">Cyclin</keyword>
<evidence type="ECO:0000256" key="2">
    <source>
        <dbReference type="ARBA" id="ARBA00023127"/>
    </source>
</evidence>
<feature type="transmembrane region" description="Helical" evidence="6">
    <location>
        <begin position="12"/>
        <end position="30"/>
    </location>
</feature>
<evidence type="ECO:0000259" key="7">
    <source>
        <dbReference type="SMART" id="SM00385"/>
    </source>
</evidence>
<comment type="similarity">
    <text evidence="4">Belongs to the cyclin family.</text>
</comment>
<evidence type="ECO:0000313" key="9">
    <source>
        <dbReference type="EMBL" id="KFD64535.1"/>
    </source>
</evidence>
<dbReference type="FunFam" id="1.10.472.10:FF:000001">
    <property type="entry name" value="G2/mitotic-specific cyclin"/>
    <property type="match status" value="1"/>
</dbReference>
<keyword evidence="1" id="KW-0132">Cell division</keyword>
<feature type="domain" description="Cyclin C-terminal" evidence="8">
    <location>
        <begin position="266"/>
        <end position="382"/>
    </location>
</feature>
<keyword evidence="6" id="KW-0812">Transmembrane</keyword>
<evidence type="ECO:0000256" key="1">
    <source>
        <dbReference type="ARBA" id="ARBA00022618"/>
    </source>
</evidence>
<dbReference type="Pfam" id="PF00134">
    <property type="entry name" value="Cyclin_N"/>
    <property type="match status" value="1"/>
</dbReference>
<protein>
    <submittedName>
        <fullName evidence="9">Uncharacterized protein</fullName>
    </submittedName>
</protein>
<evidence type="ECO:0000259" key="8">
    <source>
        <dbReference type="SMART" id="SM01332"/>
    </source>
</evidence>
<dbReference type="Gene3D" id="1.10.472.10">
    <property type="entry name" value="Cyclin-like"/>
    <property type="match status" value="2"/>
</dbReference>
<proteinExistence type="inferred from homology"/>
<dbReference type="GO" id="GO:0051301">
    <property type="term" value="P:cell division"/>
    <property type="evidence" value="ECO:0007669"/>
    <property type="project" value="UniProtKB-KW"/>
</dbReference>
<dbReference type="SMART" id="SM00385">
    <property type="entry name" value="CYCLIN"/>
    <property type="match status" value="2"/>
</dbReference>
<sequence>MKMAARRTLRILHILWNLLAYIQSFFFPVLSMKTRSQAKKEVAVPGKRGATRSPSALPKKRTAFGDITNALRNVRISRDKTSAEQPSTLSTSTEQPSIVKEEEELYVTAEEDNNSDEFLTDYDRSLADQPIHLPSFAQDIFNYYRAQEVNFRVGHYMTRQQHITPHMRTILVDWMVEAQENFEFNHETLYQAVKLTDLYLDKVQTSRKELQLIGTTALFICSKFDERLPPTVDDFLYVCDYAYKREELLEKERMMLTVVNFKIGFPLSYRFLRRLAKITGTNMVTLTLARYILENSLLYCEFSVYLESELAAASLLLAVKLHGIEWTSDHEKYGGYDEKHLLPLMWKLNGLIDAPLPGISVNHIKLKYMNSAFFEVAKVKPLKNPEANATTFK</sequence>
<dbReference type="PANTHER" id="PTHR10177">
    <property type="entry name" value="CYCLINS"/>
    <property type="match status" value="1"/>
</dbReference>
<reference evidence="9" key="1">
    <citation type="journal article" date="2014" name="Nat. Genet.">
        <title>Genome and transcriptome of the porcine whipworm Trichuris suis.</title>
        <authorList>
            <person name="Jex A.R."/>
            <person name="Nejsum P."/>
            <person name="Schwarz E.M."/>
            <person name="Hu L."/>
            <person name="Young N.D."/>
            <person name="Hall R.S."/>
            <person name="Korhonen P.K."/>
            <person name="Liao S."/>
            <person name="Thamsborg S."/>
            <person name="Xia J."/>
            <person name="Xu P."/>
            <person name="Wang S."/>
            <person name="Scheerlinck J.P."/>
            <person name="Hofmann A."/>
            <person name="Sternberg P.W."/>
            <person name="Wang J."/>
            <person name="Gasser R.B."/>
        </authorList>
    </citation>
    <scope>NUCLEOTIDE SEQUENCE [LARGE SCALE GENOMIC DNA]</scope>
    <source>
        <strain evidence="9">DCEP-RM93F</strain>
    </source>
</reference>
<feature type="region of interest" description="Disordered" evidence="5">
    <location>
        <begin position="76"/>
        <end position="95"/>
    </location>
</feature>
<keyword evidence="6" id="KW-1133">Transmembrane helix</keyword>
<dbReference type="EMBL" id="KL367554">
    <property type="protein sequence ID" value="KFD64535.1"/>
    <property type="molecule type" value="Genomic_DNA"/>
</dbReference>
<dbReference type="SUPFAM" id="SSF47954">
    <property type="entry name" value="Cyclin-like"/>
    <property type="match status" value="2"/>
</dbReference>
<dbReference type="Pfam" id="PF02984">
    <property type="entry name" value="Cyclin_C"/>
    <property type="match status" value="1"/>
</dbReference>
<organism evidence="9">
    <name type="scientific">Trichuris suis</name>
    <name type="common">pig whipworm</name>
    <dbReference type="NCBI Taxonomy" id="68888"/>
    <lineage>
        <taxon>Eukaryota</taxon>
        <taxon>Metazoa</taxon>
        <taxon>Ecdysozoa</taxon>
        <taxon>Nematoda</taxon>
        <taxon>Enoplea</taxon>
        <taxon>Dorylaimia</taxon>
        <taxon>Trichinellida</taxon>
        <taxon>Trichuridae</taxon>
        <taxon>Trichuris</taxon>
    </lineage>
</organism>
<keyword evidence="3" id="KW-0131">Cell cycle</keyword>
<accession>A0A085N4Y9</accession>
<dbReference type="InterPro" id="IPR036915">
    <property type="entry name" value="Cyclin-like_sf"/>
</dbReference>
<dbReference type="GO" id="GO:0016538">
    <property type="term" value="F:cyclin-dependent protein serine/threonine kinase regulator activity"/>
    <property type="evidence" value="ECO:0007669"/>
    <property type="project" value="InterPro"/>
</dbReference>
<keyword evidence="6" id="KW-0472">Membrane</keyword>
<evidence type="ECO:0000256" key="3">
    <source>
        <dbReference type="ARBA" id="ARBA00023306"/>
    </source>
</evidence>
<evidence type="ECO:0000256" key="5">
    <source>
        <dbReference type="SAM" id="MobiDB-lite"/>
    </source>
</evidence>
<dbReference type="Proteomes" id="UP000030758">
    <property type="component" value="Unassembled WGS sequence"/>
</dbReference>
<dbReference type="InterPro" id="IPR004367">
    <property type="entry name" value="Cyclin_C-dom"/>
</dbReference>
<evidence type="ECO:0000256" key="6">
    <source>
        <dbReference type="SAM" id="Phobius"/>
    </source>
</evidence>
<dbReference type="SMART" id="SM01332">
    <property type="entry name" value="Cyclin_C"/>
    <property type="match status" value="1"/>
</dbReference>
<feature type="domain" description="Cyclin-like" evidence="7">
    <location>
        <begin position="270"/>
        <end position="350"/>
    </location>
</feature>
<dbReference type="InterPro" id="IPR013763">
    <property type="entry name" value="Cyclin-like_dom"/>
</dbReference>
<dbReference type="AlphaFoldDB" id="A0A085N4Y9"/>
<dbReference type="InterPro" id="IPR006671">
    <property type="entry name" value="Cyclin_N"/>
</dbReference>
<feature type="compositionally biased region" description="Polar residues" evidence="5">
    <location>
        <begin position="83"/>
        <end position="95"/>
    </location>
</feature>
<gene>
    <name evidence="9" type="ORF">M514_09761</name>
</gene>
<evidence type="ECO:0000256" key="4">
    <source>
        <dbReference type="RuleBase" id="RU000383"/>
    </source>
</evidence>
<dbReference type="GO" id="GO:0044772">
    <property type="term" value="P:mitotic cell cycle phase transition"/>
    <property type="evidence" value="ECO:0007669"/>
    <property type="project" value="InterPro"/>
</dbReference>
<feature type="domain" description="Cyclin-like" evidence="7">
    <location>
        <begin position="173"/>
        <end position="257"/>
    </location>
</feature>
<name>A0A085N4Y9_9BILA</name>
<dbReference type="InterPro" id="IPR046965">
    <property type="entry name" value="Cyclin_A/B-like"/>
</dbReference>